<dbReference type="PROSITE" id="PS51462">
    <property type="entry name" value="NUDIX"/>
    <property type="match status" value="1"/>
</dbReference>
<dbReference type="AlphaFoldDB" id="A0A0P9S228"/>
<gene>
    <name evidence="5" type="ORF">ALO50_100746</name>
</gene>
<evidence type="ECO:0000256" key="2">
    <source>
        <dbReference type="ARBA" id="ARBA00022801"/>
    </source>
</evidence>
<dbReference type="InterPro" id="IPR020476">
    <property type="entry name" value="Nudix_hydrolase"/>
</dbReference>
<proteinExistence type="inferred from homology"/>
<dbReference type="InterPro" id="IPR015797">
    <property type="entry name" value="NUDIX_hydrolase-like_dom_sf"/>
</dbReference>
<dbReference type="Pfam" id="PF00293">
    <property type="entry name" value="NUDIX"/>
    <property type="match status" value="1"/>
</dbReference>
<dbReference type="Proteomes" id="UP000050356">
    <property type="component" value="Unassembled WGS sequence"/>
</dbReference>
<comment type="caution">
    <text evidence="5">The sequence shown here is derived from an EMBL/GenBank/DDBJ whole genome shotgun (WGS) entry which is preliminary data.</text>
</comment>
<evidence type="ECO:0000256" key="3">
    <source>
        <dbReference type="RuleBase" id="RU003476"/>
    </source>
</evidence>
<evidence type="ECO:0000256" key="1">
    <source>
        <dbReference type="ARBA" id="ARBA00001946"/>
    </source>
</evidence>
<name>A0A0P9S228_PSESX</name>
<dbReference type="EMBL" id="LJQA01000535">
    <property type="protein sequence ID" value="KPW91501.1"/>
    <property type="molecule type" value="Genomic_DNA"/>
</dbReference>
<dbReference type="InterPro" id="IPR020084">
    <property type="entry name" value="NUDIX_hydrolase_CS"/>
</dbReference>
<dbReference type="GO" id="GO:0016787">
    <property type="term" value="F:hydrolase activity"/>
    <property type="evidence" value="ECO:0007669"/>
    <property type="project" value="UniProtKB-KW"/>
</dbReference>
<organism evidence="5 6">
    <name type="scientific">Pseudomonas syringae pv. cerasicola</name>
    <dbReference type="NCBI Taxonomy" id="264451"/>
    <lineage>
        <taxon>Bacteria</taxon>
        <taxon>Pseudomonadati</taxon>
        <taxon>Pseudomonadota</taxon>
        <taxon>Gammaproteobacteria</taxon>
        <taxon>Pseudomonadales</taxon>
        <taxon>Pseudomonadaceae</taxon>
        <taxon>Pseudomonas</taxon>
        <taxon>Pseudomonas syringae</taxon>
    </lineage>
</organism>
<keyword evidence="2 3" id="KW-0378">Hydrolase</keyword>
<dbReference type="CDD" id="cd04667">
    <property type="entry name" value="NUDIX_Hydrolase"/>
    <property type="match status" value="1"/>
</dbReference>
<sequence length="145" mass="16130">MPLGLKFTKSLQILMSTDVLTGEQIMKQRATVICKRDGQVLYVRKPKSRWALPGGKIEAGETPAQAAMRELCEETGLKNLDLLYLEVYEKDQVTHYVFTTQVPTSSEPSPQNEIAACKWLAPKKLADLKASSATKTIVKSYAQRA</sequence>
<dbReference type="PANTHER" id="PTHR43046:SF14">
    <property type="entry name" value="MUTT_NUDIX FAMILY PROTEIN"/>
    <property type="match status" value="1"/>
</dbReference>
<feature type="domain" description="Nudix hydrolase" evidence="4">
    <location>
        <begin position="24"/>
        <end position="143"/>
    </location>
</feature>
<dbReference type="PANTHER" id="PTHR43046">
    <property type="entry name" value="GDP-MANNOSE MANNOSYL HYDROLASE"/>
    <property type="match status" value="1"/>
</dbReference>
<dbReference type="InterPro" id="IPR000086">
    <property type="entry name" value="NUDIX_hydrolase_dom"/>
</dbReference>
<evidence type="ECO:0000259" key="4">
    <source>
        <dbReference type="PROSITE" id="PS51462"/>
    </source>
</evidence>
<evidence type="ECO:0000313" key="6">
    <source>
        <dbReference type="Proteomes" id="UP000050356"/>
    </source>
</evidence>
<protein>
    <submittedName>
        <fullName evidence="5">NTP pyrophosphohydrolase including oxidative damage repair enzyme</fullName>
    </submittedName>
</protein>
<evidence type="ECO:0000313" key="5">
    <source>
        <dbReference type="EMBL" id="KPW91501.1"/>
    </source>
</evidence>
<dbReference type="Gene3D" id="3.90.79.10">
    <property type="entry name" value="Nucleoside Triphosphate Pyrophosphohydrolase"/>
    <property type="match status" value="1"/>
</dbReference>
<comment type="similarity">
    <text evidence="3">Belongs to the Nudix hydrolase family.</text>
</comment>
<comment type="cofactor">
    <cofactor evidence="1">
        <name>Mg(2+)</name>
        <dbReference type="ChEBI" id="CHEBI:18420"/>
    </cofactor>
</comment>
<dbReference type="SUPFAM" id="SSF55811">
    <property type="entry name" value="Nudix"/>
    <property type="match status" value="1"/>
</dbReference>
<accession>A0A0P9S228</accession>
<dbReference type="PROSITE" id="PS00893">
    <property type="entry name" value="NUDIX_BOX"/>
    <property type="match status" value="1"/>
</dbReference>
<dbReference type="PRINTS" id="PR00502">
    <property type="entry name" value="NUDIXFAMILY"/>
</dbReference>
<dbReference type="PATRIC" id="fig|264451.4.peg.1966"/>
<reference evidence="5 6" key="1">
    <citation type="submission" date="2015-09" db="EMBL/GenBank/DDBJ databases">
        <title>Genome announcement of multiple Pseudomonas syringae strains.</title>
        <authorList>
            <person name="Thakur S."/>
            <person name="Wang P.W."/>
            <person name="Gong Y."/>
            <person name="Weir B.S."/>
            <person name="Guttman D.S."/>
        </authorList>
    </citation>
    <scope>NUCLEOTIDE SEQUENCE [LARGE SCALE GENOMIC DNA]</scope>
    <source>
        <strain evidence="5 6">ICMP17524</strain>
    </source>
</reference>